<sequence>MFKCICFKGMPSFHFLSLLRLEAEPNSTHETVDLISGLFCISMSALETESLCCCTGPGGLRNQILTRKHWLKVQSPNSKWGWVAPPNLHPELDLSLQGGLMIGTSLIFELHNIKYLNSFLEKYKINEKSKMIFLRKSRKIGGKKDINYNQNVCLSKPYLCFHCIASGLEICYQPRNAGSLRPMKIGGLLFTLAKYWLIVNLSHKFTRYWHAHPVINITRSHFFHIYSLSHFILTMSQSPHNDLESTVSNWPQSPRFCQCMNHGRKASEWAEPSFSWSFDYSSLMQQVLEGFFPTVKLIVNREWFECLWSINQVQMDFLFGWVHFFEIILDPVDLLLVISPAKKKTNATQKPG</sequence>
<name>A0A0L6UNN0_9BASI</name>
<organism evidence="1 2">
    <name type="scientific">Puccinia sorghi</name>
    <dbReference type="NCBI Taxonomy" id="27349"/>
    <lineage>
        <taxon>Eukaryota</taxon>
        <taxon>Fungi</taxon>
        <taxon>Dikarya</taxon>
        <taxon>Basidiomycota</taxon>
        <taxon>Pucciniomycotina</taxon>
        <taxon>Pucciniomycetes</taxon>
        <taxon>Pucciniales</taxon>
        <taxon>Pucciniaceae</taxon>
        <taxon>Puccinia</taxon>
    </lineage>
</organism>
<dbReference type="EMBL" id="LAVV01010183">
    <property type="protein sequence ID" value="KNZ49425.1"/>
    <property type="molecule type" value="Genomic_DNA"/>
</dbReference>
<evidence type="ECO:0000313" key="1">
    <source>
        <dbReference type="EMBL" id="KNZ49425.1"/>
    </source>
</evidence>
<accession>A0A0L6UNN0</accession>
<protein>
    <submittedName>
        <fullName evidence="1">Putative signal peptide protein</fullName>
    </submittedName>
</protein>
<dbReference type="Proteomes" id="UP000037035">
    <property type="component" value="Unassembled WGS sequence"/>
</dbReference>
<comment type="caution">
    <text evidence="1">The sequence shown here is derived from an EMBL/GenBank/DDBJ whole genome shotgun (WGS) entry which is preliminary data.</text>
</comment>
<dbReference type="VEuPathDB" id="FungiDB:VP01_5016g1"/>
<dbReference type="AlphaFoldDB" id="A0A0L6UNN0"/>
<gene>
    <name evidence="1" type="ORF">VP01_5016g1</name>
</gene>
<reference evidence="1 2" key="1">
    <citation type="submission" date="2015-08" db="EMBL/GenBank/DDBJ databases">
        <title>Next Generation Sequencing and Analysis of the Genome of Puccinia sorghi L Schw, the Causal Agent of Maize Common Rust.</title>
        <authorList>
            <person name="Rochi L."/>
            <person name="Burguener G."/>
            <person name="Darino M."/>
            <person name="Turjanski A."/>
            <person name="Kreff E."/>
            <person name="Dieguez M.J."/>
            <person name="Sacco F."/>
        </authorList>
    </citation>
    <scope>NUCLEOTIDE SEQUENCE [LARGE SCALE GENOMIC DNA]</scope>
    <source>
        <strain evidence="1 2">RO10H11247</strain>
    </source>
</reference>
<proteinExistence type="predicted"/>
<evidence type="ECO:0000313" key="2">
    <source>
        <dbReference type="Proteomes" id="UP000037035"/>
    </source>
</evidence>
<keyword evidence="2" id="KW-1185">Reference proteome</keyword>